<evidence type="ECO:0000256" key="2">
    <source>
        <dbReference type="ARBA" id="ARBA00001997"/>
    </source>
</evidence>
<dbReference type="EC" id="5.1.3.13" evidence="3"/>
<accession>A0A7X9P253</accession>
<dbReference type="Gene3D" id="2.60.120.10">
    <property type="entry name" value="Jelly Rolls"/>
    <property type="match status" value="1"/>
</dbReference>
<evidence type="ECO:0000256" key="7">
    <source>
        <dbReference type="ARBA" id="ARBA00033311"/>
    </source>
</evidence>
<dbReference type="GO" id="GO:0019305">
    <property type="term" value="P:dTDP-rhamnose biosynthetic process"/>
    <property type="evidence" value="ECO:0007669"/>
    <property type="project" value="TreeGrafter"/>
</dbReference>
<dbReference type="AlphaFoldDB" id="A0A7X9P253"/>
<protein>
    <recommendedName>
        <fullName evidence="4">dTDP-4-dehydrorhamnose 3,5-epimerase</fullName>
        <ecNumber evidence="3">5.1.3.13</ecNumber>
    </recommendedName>
    <alternativeName>
        <fullName evidence="6">Thymidine diphospho-4-keto-rhamnose 3,5-epimerase</fullName>
    </alternativeName>
    <alternativeName>
        <fullName evidence="5">dTDP-4-keto-6-deoxyglucose 3,5-epimerase</fullName>
    </alternativeName>
    <alternativeName>
        <fullName evidence="7">dTDP-6-deoxy-D-xylo-4-hexulose 3,5-epimerase</fullName>
    </alternativeName>
</protein>
<comment type="catalytic activity">
    <reaction evidence="1">
        <text>dTDP-4-dehydro-6-deoxy-alpha-D-glucose = dTDP-4-dehydro-beta-L-rhamnose</text>
        <dbReference type="Rhea" id="RHEA:16969"/>
        <dbReference type="ChEBI" id="CHEBI:57649"/>
        <dbReference type="ChEBI" id="CHEBI:62830"/>
        <dbReference type="EC" id="5.1.3.13"/>
    </reaction>
</comment>
<evidence type="ECO:0000256" key="5">
    <source>
        <dbReference type="ARBA" id="ARBA00029758"/>
    </source>
</evidence>
<evidence type="ECO:0000256" key="4">
    <source>
        <dbReference type="ARBA" id="ARBA00019595"/>
    </source>
</evidence>
<dbReference type="PANTHER" id="PTHR21047">
    <property type="entry name" value="DTDP-6-DEOXY-D-GLUCOSE-3,5 EPIMERASE"/>
    <property type="match status" value="1"/>
</dbReference>
<dbReference type="EMBL" id="JABANE010000020">
    <property type="protein sequence ID" value="NME68168.1"/>
    <property type="molecule type" value="Genomic_DNA"/>
</dbReference>
<dbReference type="GO" id="GO:0000271">
    <property type="term" value="P:polysaccharide biosynthetic process"/>
    <property type="evidence" value="ECO:0007669"/>
    <property type="project" value="TreeGrafter"/>
</dbReference>
<comment type="caution">
    <text evidence="10">The sequence shown here is derived from an EMBL/GenBank/DDBJ whole genome shotgun (WGS) entry which is preliminary data.</text>
</comment>
<sequence length="169" mass="19525">MKIINSYFEEVHHIESHFFSDTRGVFLKAFDKNTSVFKDYVIQQSNYVHTKEKYTLRGMHFQKEEFAEAKFFRVVQGKAQIGFVDVSGSKESESLKSGSIVLNNPKESVFIPKGYATGYLTLEPDTVVLYFSDNIYQPDSESGILWNDSRINISWESQSPILSQKDKLW</sequence>
<keyword evidence="11" id="KW-1185">Reference proteome</keyword>
<dbReference type="Proteomes" id="UP000576082">
    <property type="component" value="Unassembled WGS sequence"/>
</dbReference>
<feature type="active site" description="Proton donor" evidence="8">
    <location>
        <position position="130"/>
    </location>
</feature>
<evidence type="ECO:0000256" key="3">
    <source>
        <dbReference type="ARBA" id="ARBA00012098"/>
    </source>
</evidence>
<proteinExistence type="predicted"/>
<evidence type="ECO:0000256" key="8">
    <source>
        <dbReference type="PIRSR" id="PIRSR600888-1"/>
    </source>
</evidence>
<reference evidence="10 11" key="1">
    <citation type="submission" date="2020-04" db="EMBL/GenBank/DDBJ databases">
        <title>Flammeovirga sp. SR4, a novel species isolated from seawater.</title>
        <authorList>
            <person name="Wang X."/>
        </authorList>
    </citation>
    <scope>NUCLEOTIDE SEQUENCE [LARGE SCALE GENOMIC DNA]</scope>
    <source>
        <strain evidence="10 11">ATCC 23126</strain>
    </source>
</reference>
<dbReference type="GO" id="GO:0005829">
    <property type="term" value="C:cytosol"/>
    <property type="evidence" value="ECO:0007669"/>
    <property type="project" value="TreeGrafter"/>
</dbReference>
<evidence type="ECO:0000313" key="10">
    <source>
        <dbReference type="EMBL" id="NME68168.1"/>
    </source>
</evidence>
<dbReference type="SUPFAM" id="SSF51182">
    <property type="entry name" value="RmlC-like cupins"/>
    <property type="match status" value="1"/>
</dbReference>
<dbReference type="InterPro" id="IPR014710">
    <property type="entry name" value="RmlC-like_jellyroll"/>
</dbReference>
<evidence type="ECO:0000313" key="11">
    <source>
        <dbReference type="Proteomes" id="UP000576082"/>
    </source>
</evidence>
<dbReference type="GO" id="GO:0008830">
    <property type="term" value="F:dTDP-4-dehydrorhamnose 3,5-epimerase activity"/>
    <property type="evidence" value="ECO:0007669"/>
    <property type="project" value="UniProtKB-EC"/>
</dbReference>
<feature type="site" description="Participates in a stacking interaction with the thymidine ring of dTDP-4-oxo-6-deoxyglucose" evidence="9">
    <location>
        <position position="136"/>
    </location>
</feature>
<dbReference type="InterPro" id="IPR011051">
    <property type="entry name" value="RmlC_Cupin_sf"/>
</dbReference>
<dbReference type="PANTHER" id="PTHR21047:SF2">
    <property type="entry name" value="THYMIDINE DIPHOSPHO-4-KETO-RHAMNOSE 3,5-EPIMERASE"/>
    <property type="match status" value="1"/>
</dbReference>
<evidence type="ECO:0000256" key="6">
    <source>
        <dbReference type="ARBA" id="ARBA00031424"/>
    </source>
</evidence>
<name>A0A7X9P253_9BACT</name>
<organism evidence="10 11">
    <name type="scientific">Flammeovirga aprica JL-4</name>
    <dbReference type="NCBI Taxonomy" id="694437"/>
    <lineage>
        <taxon>Bacteria</taxon>
        <taxon>Pseudomonadati</taxon>
        <taxon>Bacteroidota</taxon>
        <taxon>Cytophagia</taxon>
        <taxon>Cytophagales</taxon>
        <taxon>Flammeovirgaceae</taxon>
        <taxon>Flammeovirga</taxon>
    </lineage>
</organism>
<comment type="function">
    <text evidence="2">Catalyzes the epimerization of the C3' and C5'positions of dTDP-6-deoxy-D-xylo-4-hexulose, forming dTDP-6-deoxy-L-lyxo-4-hexulose.</text>
</comment>
<dbReference type="Pfam" id="PF00908">
    <property type="entry name" value="dTDP_sugar_isom"/>
    <property type="match status" value="1"/>
</dbReference>
<evidence type="ECO:0000256" key="9">
    <source>
        <dbReference type="PIRSR" id="PIRSR600888-3"/>
    </source>
</evidence>
<evidence type="ECO:0000256" key="1">
    <source>
        <dbReference type="ARBA" id="ARBA00001298"/>
    </source>
</evidence>
<dbReference type="RefSeq" id="WP_169656479.1">
    <property type="nucleotide sequence ID" value="NZ_JABANE010000020.1"/>
</dbReference>
<feature type="active site" description="Proton acceptor" evidence="8">
    <location>
        <position position="60"/>
    </location>
</feature>
<dbReference type="InterPro" id="IPR000888">
    <property type="entry name" value="RmlC-like"/>
</dbReference>
<gene>
    <name evidence="10" type="ORF">HHU12_09365</name>
</gene>